<reference evidence="2" key="1">
    <citation type="submission" date="2018-06" db="EMBL/GenBank/DDBJ databases">
        <authorList>
            <person name="Zhirakovskaya E."/>
        </authorList>
    </citation>
    <scope>NUCLEOTIDE SEQUENCE</scope>
</reference>
<protein>
    <recommendedName>
        <fullName evidence="1">Effector-associated domain-containing protein</fullName>
    </recommendedName>
</protein>
<dbReference type="InterPro" id="IPR045435">
    <property type="entry name" value="EAD7"/>
</dbReference>
<evidence type="ECO:0000313" key="2">
    <source>
        <dbReference type="EMBL" id="VAW32503.1"/>
    </source>
</evidence>
<feature type="domain" description="Effector-associated" evidence="1">
    <location>
        <begin position="119"/>
        <end position="179"/>
    </location>
</feature>
<dbReference type="SUPFAM" id="SSF52540">
    <property type="entry name" value="P-loop containing nucleoside triphosphate hydrolases"/>
    <property type="match status" value="1"/>
</dbReference>
<dbReference type="Pfam" id="PF19960">
    <property type="entry name" value="EAD7"/>
    <property type="match status" value="1"/>
</dbReference>
<organism evidence="2">
    <name type="scientific">hydrothermal vent metagenome</name>
    <dbReference type="NCBI Taxonomy" id="652676"/>
    <lineage>
        <taxon>unclassified sequences</taxon>
        <taxon>metagenomes</taxon>
        <taxon>ecological metagenomes</taxon>
    </lineage>
</organism>
<name>A0A3B0UWF3_9ZZZZ</name>
<accession>A0A3B0UWF3</accession>
<dbReference type="EMBL" id="UOEU01000366">
    <property type="protein sequence ID" value="VAW32503.1"/>
    <property type="molecule type" value="Genomic_DNA"/>
</dbReference>
<dbReference type="AlphaFoldDB" id="A0A3B0UWF3"/>
<gene>
    <name evidence="2" type="ORF">MNBD_CHLOROFLEXI01-4704</name>
</gene>
<dbReference type="InterPro" id="IPR027417">
    <property type="entry name" value="P-loop_NTPase"/>
</dbReference>
<evidence type="ECO:0000259" key="1">
    <source>
        <dbReference type="Pfam" id="PF19960"/>
    </source>
</evidence>
<sequence length="367" mass="41673">MSNIYTPEYFVNQEPKFLGFQKLLRPETRQAVMLIQATKDMGKTWLAGRMQHHCQEPTVNLPAAYVDFRNPKQDHHDFLGLVRLIRQQLNQPAYFNQLNEIINAYSDVPSTAVSGLGLLRQNIVNSFNLDEIRGLCLDININYEELTGEALSARAGSLVAYCQRRRLLTALISRCAELRVRVDWWDGLAAYRLGTAVADQPTNDAISEDNMGILHTDSAADQSRVERQINDAFFDTLATLVADHAPIVLLFDSYEKIKPTADQWLRQELLARLRDEQISELIIIISGRQTPDLSDLNMSRLLVQTQLKPFDEAIVREYFEERRKLVIDGLDWRTIVLTSGGVPGALAMMADHTMATESSDDDFFNDL</sequence>
<proteinExistence type="predicted"/>